<dbReference type="Gene3D" id="2.80.10.50">
    <property type="match status" value="3"/>
</dbReference>
<name>A0A816MYV6_9BILA</name>
<evidence type="ECO:0000313" key="2">
    <source>
        <dbReference type="EMBL" id="CAF2025080.1"/>
    </source>
</evidence>
<dbReference type="SMART" id="SM00458">
    <property type="entry name" value="RICIN"/>
    <property type="match status" value="1"/>
</dbReference>
<sequence>MSILSLAIRVESQTCDKMNQYDPCSQNYACACFHRLDGPNATICIDEFSISCSELIPCESSANRCYEAEHICVRHPRCNQLPVCYPVPIFNQQLCPSIPTTTATIPSHYSSSLTTSNSKFIRPNSGTDAYYYEAIHVTIETSGTYTFVSSSGYDIYGCLYNTPFSASSPSLNLITYNDDSGGENEFQLTADLKFFQPVILVVTTYQASRTGAFAVTAYGPNTVTFTKNAVKSLTTMITTTKTIASTAIASSGTYQLLSVLSNKALDVYGNDTQDGANVQIFSNNGGKSQRWIVYANEDDTVKLINENSGKALDLTNYDASINSNVEIRTQNGGKGQKWTLKPVGDGTYYVINALSGKVLDVLSSGTADETNVHTCGQNNSGAQKWRIFRCS</sequence>
<protein>
    <recommendedName>
        <fullName evidence="1">Ricin B lectin domain-containing protein</fullName>
    </recommendedName>
</protein>
<dbReference type="AlphaFoldDB" id="A0A816MYV6"/>
<reference evidence="2" key="1">
    <citation type="submission" date="2021-02" db="EMBL/GenBank/DDBJ databases">
        <authorList>
            <person name="Nowell W R."/>
        </authorList>
    </citation>
    <scope>NUCLEOTIDE SEQUENCE</scope>
</reference>
<feature type="domain" description="Ricin B lectin" evidence="1">
    <location>
        <begin position="252"/>
        <end position="388"/>
    </location>
</feature>
<dbReference type="PROSITE" id="PS50231">
    <property type="entry name" value="RICIN_B_LECTIN"/>
    <property type="match status" value="1"/>
</dbReference>
<dbReference type="Pfam" id="PF14200">
    <property type="entry name" value="RicinB_lectin_2"/>
    <property type="match status" value="2"/>
</dbReference>
<dbReference type="EMBL" id="CAJNRG010001004">
    <property type="protein sequence ID" value="CAF2025080.1"/>
    <property type="molecule type" value="Genomic_DNA"/>
</dbReference>
<dbReference type="CDD" id="cd00161">
    <property type="entry name" value="beta-trefoil_Ricin-like"/>
    <property type="match status" value="1"/>
</dbReference>
<dbReference type="InterPro" id="IPR000772">
    <property type="entry name" value="Ricin_B_lectin"/>
</dbReference>
<evidence type="ECO:0000313" key="3">
    <source>
        <dbReference type="Proteomes" id="UP000663887"/>
    </source>
</evidence>
<gene>
    <name evidence="2" type="ORF">XDN619_LOCUS4502</name>
</gene>
<organism evidence="2 3">
    <name type="scientific">Rotaria magnacalcarata</name>
    <dbReference type="NCBI Taxonomy" id="392030"/>
    <lineage>
        <taxon>Eukaryota</taxon>
        <taxon>Metazoa</taxon>
        <taxon>Spiralia</taxon>
        <taxon>Gnathifera</taxon>
        <taxon>Rotifera</taxon>
        <taxon>Eurotatoria</taxon>
        <taxon>Bdelloidea</taxon>
        <taxon>Philodinida</taxon>
        <taxon>Philodinidae</taxon>
        <taxon>Rotaria</taxon>
    </lineage>
</organism>
<dbReference type="SUPFAM" id="SSF50370">
    <property type="entry name" value="Ricin B-like lectins"/>
    <property type="match status" value="1"/>
</dbReference>
<evidence type="ECO:0000259" key="1">
    <source>
        <dbReference type="SMART" id="SM00458"/>
    </source>
</evidence>
<dbReference type="Proteomes" id="UP000663887">
    <property type="component" value="Unassembled WGS sequence"/>
</dbReference>
<accession>A0A816MYV6</accession>
<comment type="caution">
    <text evidence="2">The sequence shown here is derived from an EMBL/GenBank/DDBJ whole genome shotgun (WGS) entry which is preliminary data.</text>
</comment>
<proteinExistence type="predicted"/>
<dbReference type="InterPro" id="IPR035992">
    <property type="entry name" value="Ricin_B-like_lectins"/>
</dbReference>